<dbReference type="GO" id="GO:0020037">
    <property type="term" value="F:heme binding"/>
    <property type="evidence" value="ECO:0007669"/>
    <property type="project" value="InterPro"/>
</dbReference>
<accession>A0A679DMS8</accession>
<dbReference type="SUPFAM" id="SSF48264">
    <property type="entry name" value="Cytochrome P450"/>
    <property type="match status" value="1"/>
</dbReference>
<evidence type="ECO:0000256" key="12">
    <source>
        <dbReference type="PIRSR" id="PIRSR602403-1"/>
    </source>
</evidence>
<dbReference type="PANTHER" id="PTHR46206:SF2">
    <property type="entry name" value="CYTOCHROME P450 MONOOXYGENASE AUSG-RELATED"/>
    <property type="match status" value="1"/>
</dbReference>
<evidence type="ECO:0000256" key="13">
    <source>
        <dbReference type="RuleBase" id="RU000461"/>
    </source>
</evidence>
<evidence type="ECO:0000313" key="16">
    <source>
        <dbReference type="EMBL" id="QQW45470.1"/>
    </source>
</evidence>
<dbReference type="GO" id="GO:0016020">
    <property type="term" value="C:membrane"/>
    <property type="evidence" value="ECO:0007669"/>
    <property type="project" value="UniProtKB-SubCell"/>
</dbReference>
<keyword evidence="11 14" id="KW-0472">Membrane</keyword>
<keyword evidence="4 12" id="KW-0349">Heme</keyword>
<evidence type="ECO:0000256" key="9">
    <source>
        <dbReference type="ARBA" id="ARBA00023004"/>
    </source>
</evidence>
<sequence>MDLQLDNITTTDSFDTAPETRPYISIIVLVTGLIAVIVSTLLKENPLANVPLVTEKAWWDITGKKAKDNFTANARAVIRQGFEKVGFLKPYRIISDQGEMLILPPAMAHDIRNIDALSHAVFMKETTCAEVPGFEPYLESTGTTLLIDMTKTKLISAMKPLTYPLSKTCANACKDLFTSENDWKEVTLKDELLDLVARLSSVIFLGDEEVSQDPAWLKITKEYTVDSFIAFHQLRPYPAFLRSFVAKFLPQARKVLGQLREAESIIEPIIERRRAEKAANPEAYKDRNDSIEWLEQVAQEKGIKYSPPAMQLTLALSAIHTTTDLLTTTMYEILQHPETIQLLRDEVKAVVGDGKLKHSSLYNLKLMDSVIKEAQRLKPVLSINMVRTATEDIDLPDGFHIPMGTRLGVSSHASWDPKIFPNPEKFDPFRFVRLREQPGQENVWQLTTTRPEQIAFGHGQHACPGRFLAANEVKIALCHLLLKHDWELSSITMPKAISHGIMLDSDPTVKVKVRSRVPDVEL</sequence>
<name>A0A679DMS8_EMEVA</name>
<dbReference type="Gene3D" id="1.10.630.10">
    <property type="entry name" value="Cytochrome P450"/>
    <property type="match status" value="1"/>
</dbReference>
<gene>
    <name evidence="16" type="primary">calE'</name>
</gene>
<protein>
    <submittedName>
        <fullName evidence="16">Cytochrome P450 monooxygenase CalE</fullName>
    </submittedName>
    <submittedName>
        <fullName evidence="15">Putative cytochrome P450 monooxygenase</fullName>
    </submittedName>
</protein>
<dbReference type="Pfam" id="PF00067">
    <property type="entry name" value="p450"/>
    <property type="match status" value="1"/>
</dbReference>
<proteinExistence type="inferred from homology"/>
<feature type="binding site" description="axial binding residue" evidence="12">
    <location>
        <position position="463"/>
    </location>
    <ligand>
        <name>heme</name>
        <dbReference type="ChEBI" id="CHEBI:30413"/>
    </ligand>
    <ligandPart>
        <name>Fe</name>
        <dbReference type="ChEBI" id="CHEBI:18248"/>
    </ligandPart>
</feature>
<keyword evidence="7 14" id="KW-1133">Transmembrane helix</keyword>
<keyword evidence="8 13" id="KW-0560">Oxidoreductase</keyword>
<evidence type="ECO:0000256" key="4">
    <source>
        <dbReference type="ARBA" id="ARBA00022617"/>
    </source>
</evidence>
<comment type="similarity">
    <text evidence="3 13">Belongs to the cytochrome P450 family.</text>
</comment>
<feature type="transmembrane region" description="Helical" evidence="14">
    <location>
        <begin position="23"/>
        <end position="42"/>
    </location>
</feature>
<reference evidence="16" key="2">
    <citation type="journal article" date="2021" name="Angew. Chem. Int. Ed.">
        <title>One Polyketide Synthase, Two Distinct Products: Trans-Acting Enzyme-Controlled Product Divergence in Calbistrin Biosynthesis.</title>
        <authorList>
            <person name="Abe I."/>
            <person name="Tao H."/>
            <person name="Mori T."/>
            <person name="Wei X."/>
            <person name="Matsuda Y."/>
        </authorList>
    </citation>
    <scope>NUCLEOTIDE SEQUENCE</scope>
    <source>
        <strain evidence="16">NBRC 32302</strain>
    </source>
</reference>
<dbReference type="PRINTS" id="PR00465">
    <property type="entry name" value="EP450IV"/>
</dbReference>
<dbReference type="InterPro" id="IPR017972">
    <property type="entry name" value="Cyt_P450_CS"/>
</dbReference>
<dbReference type="InterPro" id="IPR036396">
    <property type="entry name" value="Cyt_P450_sf"/>
</dbReference>
<evidence type="ECO:0000313" key="15">
    <source>
        <dbReference type="EMBL" id="BBM05080.1"/>
    </source>
</evidence>
<dbReference type="CDD" id="cd11041">
    <property type="entry name" value="CYP503A1-like"/>
    <property type="match status" value="1"/>
</dbReference>
<evidence type="ECO:0000256" key="3">
    <source>
        <dbReference type="ARBA" id="ARBA00010617"/>
    </source>
</evidence>
<comment type="cofactor">
    <cofactor evidence="1 12">
        <name>heme</name>
        <dbReference type="ChEBI" id="CHEBI:30413"/>
    </cofactor>
</comment>
<dbReference type="EMBL" id="LC492132">
    <property type="protein sequence ID" value="BBM05080.1"/>
    <property type="molecule type" value="Genomic_DNA"/>
</dbReference>
<evidence type="ECO:0000256" key="7">
    <source>
        <dbReference type="ARBA" id="ARBA00022989"/>
    </source>
</evidence>
<evidence type="ECO:0000256" key="10">
    <source>
        <dbReference type="ARBA" id="ARBA00023033"/>
    </source>
</evidence>
<dbReference type="GO" id="GO:0004497">
    <property type="term" value="F:monooxygenase activity"/>
    <property type="evidence" value="ECO:0007669"/>
    <property type="project" value="UniProtKB-KW"/>
</dbReference>
<evidence type="ECO:0000256" key="11">
    <source>
        <dbReference type="ARBA" id="ARBA00023136"/>
    </source>
</evidence>
<dbReference type="PROSITE" id="PS00086">
    <property type="entry name" value="CYTOCHROME_P450"/>
    <property type="match status" value="1"/>
</dbReference>
<keyword evidence="9 12" id="KW-0408">Iron</keyword>
<keyword evidence="5 14" id="KW-0812">Transmembrane</keyword>
<dbReference type="InterPro" id="IPR002403">
    <property type="entry name" value="Cyt_P450_E_grp-IV"/>
</dbReference>
<dbReference type="EMBL" id="MW315913">
    <property type="protein sequence ID" value="QQW45470.1"/>
    <property type="molecule type" value="Genomic_DNA"/>
</dbReference>
<keyword evidence="6 12" id="KW-0479">Metal-binding</keyword>
<comment type="subcellular location">
    <subcellularLocation>
        <location evidence="2">Membrane</location>
        <topology evidence="2">Single-pass membrane protein</topology>
    </subcellularLocation>
</comment>
<evidence type="ECO:0000256" key="1">
    <source>
        <dbReference type="ARBA" id="ARBA00001971"/>
    </source>
</evidence>
<dbReference type="GO" id="GO:0016705">
    <property type="term" value="F:oxidoreductase activity, acting on paired donors, with incorporation or reduction of molecular oxygen"/>
    <property type="evidence" value="ECO:0007669"/>
    <property type="project" value="InterPro"/>
</dbReference>
<dbReference type="InterPro" id="IPR001128">
    <property type="entry name" value="Cyt_P450"/>
</dbReference>
<organism evidence="15">
    <name type="scientific">Emericella variicolor</name>
    <name type="common">Aspergillus stellatus</name>
    <dbReference type="NCBI Taxonomy" id="1549217"/>
    <lineage>
        <taxon>Eukaryota</taxon>
        <taxon>Fungi</taxon>
        <taxon>Dikarya</taxon>
        <taxon>Ascomycota</taxon>
        <taxon>Pezizomycotina</taxon>
        <taxon>Eurotiomycetes</taxon>
        <taxon>Eurotiomycetidae</taxon>
        <taxon>Eurotiales</taxon>
        <taxon>Aspergillaceae</taxon>
        <taxon>Aspergillus</taxon>
        <taxon>Aspergillus subgen. Nidulantes</taxon>
    </lineage>
</organism>
<evidence type="ECO:0000256" key="6">
    <source>
        <dbReference type="ARBA" id="ARBA00022723"/>
    </source>
</evidence>
<reference evidence="15" key="1">
    <citation type="journal article" date="2019" name="Bioorg. Med. Chem. Lett.">
        <title>Functional expression of a highly-reducing polyketide synthase of Emericella variecolor IFM42010, an asteltoxin-producing strain, resulted in production of two polyenoic beta-ketolactones with opposite stereochemistry.</title>
        <authorList>
            <person name="Hashimoto M."/>
            <person name="Ichijo H."/>
            <person name="Fujiwara K."/>
            <person name="Sugasawa H."/>
            <person name="Abo S."/>
            <person name="Matsudo K."/>
            <person name="Uchiyama N."/>
            <person name="Goda Y."/>
            <person name="Fujii I."/>
        </authorList>
    </citation>
    <scope>NUCLEOTIDE SEQUENCE</scope>
    <source>
        <strain evidence="15">IFM 42010</strain>
    </source>
</reference>
<keyword evidence="10 13" id="KW-0503">Monooxygenase</keyword>
<evidence type="ECO:0000256" key="14">
    <source>
        <dbReference type="SAM" id="Phobius"/>
    </source>
</evidence>
<evidence type="ECO:0000256" key="8">
    <source>
        <dbReference type="ARBA" id="ARBA00023002"/>
    </source>
</evidence>
<dbReference type="PANTHER" id="PTHR46206">
    <property type="entry name" value="CYTOCHROME P450"/>
    <property type="match status" value="1"/>
</dbReference>
<dbReference type="PRINTS" id="PR00385">
    <property type="entry name" value="P450"/>
</dbReference>
<evidence type="ECO:0000256" key="2">
    <source>
        <dbReference type="ARBA" id="ARBA00004167"/>
    </source>
</evidence>
<dbReference type="AlphaFoldDB" id="A0A679DMS8"/>
<dbReference type="GO" id="GO:0005506">
    <property type="term" value="F:iron ion binding"/>
    <property type="evidence" value="ECO:0007669"/>
    <property type="project" value="InterPro"/>
</dbReference>
<evidence type="ECO:0000256" key="5">
    <source>
        <dbReference type="ARBA" id="ARBA00022692"/>
    </source>
</evidence>
<dbReference type="GO" id="GO:0019748">
    <property type="term" value="P:secondary metabolic process"/>
    <property type="evidence" value="ECO:0007669"/>
    <property type="project" value="UniProtKB-ARBA"/>
</dbReference>